<keyword evidence="1" id="KW-0812">Transmembrane</keyword>
<dbReference type="GO" id="GO:0004553">
    <property type="term" value="F:hydrolase activity, hydrolyzing O-glycosyl compounds"/>
    <property type="evidence" value="ECO:0007669"/>
    <property type="project" value="InterPro"/>
</dbReference>
<keyword evidence="1" id="KW-1133">Transmembrane helix</keyword>
<keyword evidence="1" id="KW-0472">Membrane</keyword>
<protein>
    <recommendedName>
        <fullName evidence="4">Dockerin domain-containing protein</fullName>
    </recommendedName>
</protein>
<dbReference type="GO" id="GO:0000272">
    <property type="term" value="P:polysaccharide catabolic process"/>
    <property type="evidence" value="ECO:0007669"/>
    <property type="project" value="InterPro"/>
</dbReference>
<proteinExistence type="predicted"/>
<evidence type="ECO:0000313" key="3">
    <source>
        <dbReference type="Proteomes" id="UP000177418"/>
    </source>
</evidence>
<organism evidence="2 3">
    <name type="scientific">Candidatus Roizmanbacteria bacterium RIFCSPLOWO2_02_FULL_36_11</name>
    <dbReference type="NCBI Taxonomy" id="1802071"/>
    <lineage>
        <taxon>Bacteria</taxon>
        <taxon>Candidatus Roizmaniibacteriota</taxon>
    </lineage>
</organism>
<dbReference type="Proteomes" id="UP000177418">
    <property type="component" value="Unassembled WGS sequence"/>
</dbReference>
<accession>A0A1F7JIE2</accession>
<dbReference type="Pfam" id="PF00404">
    <property type="entry name" value="Dockerin_1"/>
    <property type="match status" value="1"/>
</dbReference>
<evidence type="ECO:0000313" key="2">
    <source>
        <dbReference type="EMBL" id="OGK55368.1"/>
    </source>
</evidence>
<evidence type="ECO:0000256" key="1">
    <source>
        <dbReference type="SAM" id="Phobius"/>
    </source>
</evidence>
<name>A0A1F7JIE2_9BACT</name>
<feature type="transmembrane region" description="Helical" evidence="1">
    <location>
        <begin position="9"/>
        <end position="32"/>
    </location>
</feature>
<reference evidence="2 3" key="1">
    <citation type="journal article" date="2016" name="Nat. Commun.">
        <title>Thousands of microbial genomes shed light on interconnected biogeochemical processes in an aquifer system.</title>
        <authorList>
            <person name="Anantharaman K."/>
            <person name="Brown C.T."/>
            <person name="Hug L.A."/>
            <person name="Sharon I."/>
            <person name="Castelle C.J."/>
            <person name="Probst A.J."/>
            <person name="Thomas B.C."/>
            <person name="Singh A."/>
            <person name="Wilkins M.J."/>
            <person name="Karaoz U."/>
            <person name="Brodie E.L."/>
            <person name="Williams K.H."/>
            <person name="Hubbard S.S."/>
            <person name="Banfield J.F."/>
        </authorList>
    </citation>
    <scope>NUCLEOTIDE SEQUENCE [LARGE SCALE GENOMIC DNA]</scope>
</reference>
<sequence>MNDVSKKKVVLLLAVGVLAAALFGYFLSVYVFRTRAVTEQINVTFSPASLSSGLNVEKQIDIVLAAPQAKGISGVDLTLNAQNAKIFDLSNVSPLGSDNKSVFTEVKKTTTTDGSSSTKASVTISGDTDLPQIVRMKVSFKCLTAGTAKLSIDKSKLEVVGNITNNTYDVGSVEEATITCTTDVSVTPGIQPTAYTGILPTSSNFAPGVKAPYYMFFAIDKSTTTSSSAISAVDVNLTFDPKIVEISEIGDLKDFGTLMPNLPASLLPLENIVATATPDISTLPALPCTKIDRAWDNSTGQIHISYVCVMSADKLPQYPVISLTLLGKAQGQGELAYQNAKITGNIPQDAYVVKTSNAKYYVGDQTQGNVKLNLKLKFQGIENKQPAENLRSMVVKCSLSDGGLSSIQSQSATFTSDANGIWSGSLSYGVPAGSGYKVLCKGPKHLQKKICDAKPIETYPGTYSCDHGQITLKSGENNFDFSGIYMLVGDLPPQNGLVNAYDLSLIINLLDRSDAESVRVADLNLDNNVGAMDQSLVISALSHKLDEQ</sequence>
<dbReference type="AlphaFoldDB" id="A0A1F7JIE2"/>
<dbReference type="SUPFAM" id="SSF63446">
    <property type="entry name" value="Type I dockerin domain"/>
    <property type="match status" value="1"/>
</dbReference>
<dbReference type="InterPro" id="IPR036439">
    <property type="entry name" value="Dockerin_dom_sf"/>
</dbReference>
<dbReference type="InterPro" id="IPR002105">
    <property type="entry name" value="Dockerin_1_rpt"/>
</dbReference>
<gene>
    <name evidence="2" type="ORF">A3H78_03635</name>
</gene>
<evidence type="ECO:0008006" key="4">
    <source>
        <dbReference type="Google" id="ProtNLM"/>
    </source>
</evidence>
<dbReference type="EMBL" id="MGAV01000006">
    <property type="protein sequence ID" value="OGK55368.1"/>
    <property type="molecule type" value="Genomic_DNA"/>
</dbReference>
<comment type="caution">
    <text evidence="2">The sequence shown here is derived from an EMBL/GenBank/DDBJ whole genome shotgun (WGS) entry which is preliminary data.</text>
</comment>